<dbReference type="EMBL" id="JAIWYP010000002">
    <property type="protein sequence ID" value="KAH3875703.1"/>
    <property type="molecule type" value="Genomic_DNA"/>
</dbReference>
<gene>
    <name evidence="1" type="ORF">DPMN_038979</name>
</gene>
<accession>A0A9D4MF80</accession>
<reference evidence="1" key="2">
    <citation type="submission" date="2020-11" db="EMBL/GenBank/DDBJ databases">
        <authorList>
            <person name="McCartney M.A."/>
            <person name="Auch B."/>
            <person name="Kono T."/>
            <person name="Mallez S."/>
            <person name="Becker A."/>
            <person name="Gohl D.M."/>
            <person name="Silverstein K.A.T."/>
            <person name="Koren S."/>
            <person name="Bechman K.B."/>
            <person name="Herman A."/>
            <person name="Abrahante J.E."/>
            <person name="Garbe J."/>
        </authorList>
    </citation>
    <scope>NUCLEOTIDE SEQUENCE</scope>
    <source>
        <strain evidence="1">Duluth1</strain>
        <tissue evidence="1">Whole animal</tissue>
    </source>
</reference>
<comment type="caution">
    <text evidence="1">The sequence shown here is derived from an EMBL/GenBank/DDBJ whole genome shotgun (WGS) entry which is preliminary data.</text>
</comment>
<proteinExistence type="predicted"/>
<organism evidence="1 2">
    <name type="scientific">Dreissena polymorpha</name>
    <name type="common">Zebra mussel</name>
    <name type="synonym">Mytilus polymorpha</name>
    <dbReference type="NCBI Taxonomy" id="45954"/>
    <lineage>
        <taxon>Eukaryota</taxon>
        <taxon>Metazoa</taxon>
        <taxon>Spiralia</taxon>
        <taxon>Lophotrochozoa</taxon>
        <taxon>Mollusca</taxon>
        <taxon>Bivalvia</taxon>
        <taxon>Autobranchia</taxon>
        <taxon>Heteroconchia</taxon>
        <taxon>Euheterodonta</taxon>
        <taxon>Imparidentia</taxon>
        <taxon>Neoheterodontei</taxon>
        <taxon>Myida</taxon>
        <taxon>Dreissenoidea</taxon>
        <taxon>Dreissenidae</taxon>
        <taxon>Dreissena</taxon>
    </lineage>
</organism>
<evidence type="ECO:0000313" key="1">
    <source>
        <dbReference type="EMBL" id="KAH3875703.1"/>
    </source>
</evidence>
<protein>
    <submittedName>
        <fullName evidence="1">Uncharacterized protein</fullName>
    </submittedName>
</protein>
<name>A0A9D4MF80_DREPO</name>
<reference evidence="1" key="1">
    <citation type="journal article" date="2019" name="bioRxiv">
        <title>The Genome of the Zebra Mussel, Dreissena polymorpha: A Resource for Invasive Species Research.</title>
        <authorList>
            <person name="McCartney M.A."/>
            <person name="Auch B."/>
            <person name="Kono T."/>
            <person name="Mallez S."/>
            <person name="Zhang Y."/>
            <person name="Obille A."/>
            <person name="Becker A."/>
            <person name="Abrahante J.E."/>
            <person name="Garbe J."/>
            <person name="Badalamenti J.P."/>
            <person name="Herman A."/>
            <person name="Mangelson H."/>
            <person name="Liachko I."/>
            <person name="Sullivan S."/>
            <person name="Sone E.D."/>
            <person name="Koren S."/>
            <person name="Silverstein K.A.T."/>
            <person name="Beckman K.B."/>
            <person name="Gohl D.M."/>
        </authorList>
    </citation>
    <scope>NUCLEOTIDE SEQUENCE</scope>
    <source>
        <strain evidence="1">Duluth1</strain>
        <tissue evidence="1">Whole animal</tissue>
    </source>
</reference>
<dbReference type="AlphaFoldDB" id="A0A9D4MF80"/>
<dbReference type="Proteomes" id="UP000828390">
    <property type="component" value="Unassembled WGS sequence"/>
</dbReference>
<evidence type="ECO:0000313" key="2">
    <source>
        <dbReference type="Proteomes" id="UP000828390"/>
    </source>
</evidence>
<sequence length="50" mass="5913">MALQEARLGLEWICSEQQWQREGRELPELCSLGNQVVHLYQAWMPTWSPI</sequence>
<keyword evidence="2" id="KW-1185">Reference proteome</keyword>